<dbReference type="EMBL" id="QWEY01000010">
    <property type="protein sequence ID" value="RGP36013.1"/>
    <property type="molecule type" value="Genomic_DNA"/>
</dbReference>
<keyword evidence="3" id="KW-1185">Reference proteome</keyword>
<reference evidence="2 3" key="1">
    <citation type="submission" date="2018-08" db="EMBL/GenBank/DDBJ databases">
        <title>Flavobacterium tibetense sp. nov., isolated from a wetland YonghuCo on Tibetan Plateau.</title>
        <authorList>
            <person name="Phurbu D."/>
            <person name="Lu H."/>
            <person name="Xing P."/>
        </authorList>
    </citation>
    <scope>NUCLEOTIDE SEQUENCE [LARGE SCALE GENOMIC DNA]</scope>
    <source>
        <strain evidence="2 3">DJC</strain>
    </source>
</reference>
<gene>
    <name evidence="2" type="ORF">D1012_16475</name>
</gene>
<organism evidence="2 3">
    <name type="scientific">Pseudotabrizicola alkalilacus</name>
    <dbReference type="NCBI Taxonomy" id="2305252"/>
    <lineage>
        <taxon>Bacteria</taxon>
        <taxon>Pseudomonadati</taxon>
        <taxon>Pseudomonadota</taxon>
        <taxon>Alphaproteobacteria</taxon>
        <taxon>Rhodobacterales</taxon>
        <taxon>Paracoccaceae</taxon>
        <taxon>Pseudotabrizicola</taxon>
    </lineage>
</organism>
<evidence type="ECO:0000313" key="2">
    <source>
        <dbReference type="EMBL" id="RGP36013.1"/>
    </source>
</evidence>
<feature type="compositionally biased region" description="Gly residues" evidence="1">
    <location>
        <begin position="85"/>
        <end position="101"/>
    </location>
</feature>
<proteinExistence type="predicted"/>
<sequence length="101" mass="10488">MPFGLIGTAIVGLIARTALGDALVRMRKCPTCGSRSLSRRRKVISRATTAQAGHGMMHTHCSSCGWDRSEPYRIAQRSSSNSSSGGFGGGSSSGGGATGRW</sequence>
<protein>
    <submittedName>
        <fullName evidence="2">Uncharacterized protein</fullName>
    </submittedName>
</protein>
<evidence type="ECO:0000256" key="1">
    <source>
        <dbReference type="SAM" id="MobiDB-lite"/>
    </source>
</evidence>
<evidence type="ECO:0000313" key="3">
    <source>
        <dbReference type="Proteomes" id="UP000284547"/>
    </source>
</evidence>
<name>A0A411YYY0_9RHOB</name>
<feature type="region of interest" description="Disordered" evidence="1">
    <location>
        <begin position="75"/>
        <end position="101"/>
    </location>
</feature>
<dbReference type="Proteomes" id="UP000284547">
    <property type="component" value="Unassembled WGS sequence"/>
</dbReference>
<accession>A0A411YYY0</accession>
<dbReference type="AlphaFoldDB" id="A0A411YYY0"/>
<comment type="caution">
    <text evidence="2">The sequence shown here is derived from an EMBL/GenBank/DDBJ whole genome shotgun (WGS) entry which is preliminary data.</text>
</comment>